<evidence type="ECO:0000256" key="1">
    <source>
        <dbReference type="SAM" id="MobiDB-lite"/>
    </source>
</evidence>
<dbReference type="Pfam" id="PF10346">
    <property type="entry name" value="Con-6"/>
    <property type="match status" value="1"/>
</dbReference>
<keyword evidence="3" id="KW-1185">Reference proteome</keyword>
<gene>
    <name evidence="2" type="ORF">CDD81_2191</name>
</gene>
<feature type="region of interest" description="Disordered" evidence="1">
    <location>
        <begin position="1"/>
        <end position="81"/>
    </location>
</feature>
<reference evidence="2 3" key="1">
    <citation type="submission" date="2017-06" db="EMBL/GenBank/DDBJ databases">
        <title>Ant-infecting Ophiocordyceps genomes reveal a high diversity of potential behavioral manipulation genes and a possible major role for enterotoxins.</title>
        <authorList>
            <person name="De Bekker C."/>
            <person name="Evans H.C."/>
            <person name="Brachmann A."/>
            <person name="Hughes D.P."/>
        </authorList>
    </citation>
    <scope>NUCLEOTIDE SEQUENCE [LARGE SCALE GENOMIC DNA]</scope>
    <source>
        <strain evidence="2 3">Map64</strain>
    </source>
</reference>
<accession>A0A2C5XXA7</accession>
<dbReference type="EMBL" id="NJET01000167">
    <property type="protein sequence ID" value="PHH60023.1"/>
    <property type="molecule type" value="Genomic_DNA"/>
</dbReference>
<proteinExistence type="predicted"/>
<dbReference type="InterPro" id="IPR018824">
    <property type="entry name" value="Conidiation-specific_6"/>
</dbReference>
<sequence length="81" mass="8625">MEGACMWSDMQEITQGREDVSKTIQGHKANISNPNTSEQSKKNSGAAVESLGGESSLYGKQGKTRSKNAAEELEGSRVAHA</sequence>
<evidence type="ECO:0008006" key="4">
    <source>
        <dbReference type="Google" id="ProtNLM"/>
    </source>
</evidence>
<protein>
    <recommendedName>
        <fullName evidence="4">Conidiation protein 6</fullName>
    </recommendedName>
</protein>
<evidence type="ECO:0000313" key="2">
    <source>
        <dbReference type="EMBL" id="PHH60023.1"/>
    </source>
</evidence>
<dbReference type="AlphaFoldDB" id="A0A2C5XXA7"/>
<organism evidence="2 3">
    <name type="scientific">Ophiocordyceps australis</name>
    <dbReference type="NCBI Taxonomy" id="1399860"/>
    <lineage>
        <taxon>Eukaryota</taxon>
        <taxon>Fungi</taxon>
        <taxon>Dikarya</taxon>
        <taxon>Ascomycota</taxon>
        <taxon>Pezizomycotina</taxon>
        <taxon>Sordariomycetes</taxon>
        <taxon>Hypocreomycetidae</taxon>
        <taxon>Hypocreales</taxon>
        <taxon>Ophiocordycipitaceae</taxon>
        <taxon>Ophiocordyceps</taxon>
    </lineage>
</organism>
<dbReference type="OrthoDB" id="5419162at2759"/>
<name>A0A2C5XXA7_9HYPO</name>
<evidence type="ECO:0000313" key="3">
    <source>
        <dbReference type="Proteomes" id="UP000226192"/>
    </source>
</evidence>
<comment type="caution">
    <text evidence="2">The sequence shown here is derived from an EMBL/GenBank/DDBJ whole genome shotgun (WGS) entry which is preliminary data.</text>
</comment>
<feature type="compositionally biased region" description="Basic and acidic residues" evidence="1">
    <location>
        <begin position="68"/>
        <end position="81"/>
    </location>
</feature>
<dbReference type="Proteomes" id="UP000226192">
    <property type="component" value="Unassembled WGS sequence"/>
</dbReference>